<evidence type="ECO:0000313" key="9">
    <source>
        <dbReference type="EMBL" id="KAF9337974.1"/>
    </source>
</evidence>
<feature type="transmembrane region" description="Helical" evidence="7">
    <location>
        <begin position="1307"/>
        <end position="1325"/>
    </location>
</feature>
<feature type="compositionally biased region" description="Low complexity" evidence="6">
    <location>
        <begin position="916"/>
        <end position="925"/>
    </location>
</feature>
<reference evidence="9" key="1">
    <citation type="journal article" date="2020" name="Fungal Divers.">
        <title>Resolving the Mortierellaceae phylogeny through synthesis of multi-gene phylogenetics and phylogenomics.</title>
        <authorList>
            <person name="Vandepol N."/>
            <person name="Liber J."/>
            <person name="Desiro A."/>
            <person name="Na H."/>
            <person name="Kennedy M."/>
            <person name="Barry K."/>
            <person name="Grigoriev I.V."/>
            <person name="Miller A.N."/>
            <person name="O'Donnell K."/>
            <person name="Stajich J.E."/>
            <person name="Bonito G."/>
        </authorList>
    </citation>
    <scope>NUCLEOTIDE SEQUENCE</scope>
    <source>
        <strain evidence="9">NVP1</strain>
    </source>
</reference>
<feature type="compositionally biased region" description="Low complexity" evidence="6">
    <location>
        <begin position="223"/>
        <end position="246"/>
    </location>
</feature>
<feature type="transmembrane region" description="Helical" evidence="7">
    <location>
        <begin position="1237"/>
        <end position="1262"/>
    </location>
</feature>
<evidence type="ECO:0000256" key="3">
    <source>
        <dbReference type="ARBA" id="ARBA00022989"/>
    </source>
</evidence>
<dbReference type="EMBL" id="JAAAUY010000012">
    <property type="protein sequence ID" value="KAF9337974.1"/>
    <property type="molecule type" value="Genomic_DNA"/>
</dbReference>
<keyword evidence="10" id="KW-1185">Reference proteome</keyword>
<evidence type="ECO:0000313" key="10">
    <source>
        <dbReference type="Proteomes" id="UP000696485"/>
    </source>
</evidence>
<dbReference type="PANTHER" id="PTHR47804:SF3">
    <property type="entry name" value="PROTEIN BRE4"/>
    <property type="match status" value="1"/>
</dbReference>
<feature type="compositionally biased region" description="Low complexity" evidence="6">
    <location>
        <begin position="954"/>
        <end position="963"/>
    </location>
</feature>
<gene>
    <name evidence="9" type="ORF">BG006_001075</name>
</gene>
<feature type="region of interest" description="Disordered" evidence="6">
    <location>
        <begin position="793"/>
        <end position="814"/>
    </location>
</feature>
<feature type="compositionally biased region" description="Low complexity" evidence="6">
    <location>
        <begin position="509"/>
        <end position="525"/>
    </location>
</feature>
<feature type="chain" id="PRO_5040467589" evidence="8">
    <location>
        <begin position="21"/>
        <end position="1860"/>
    </location>
</feature>
<dbReference type="Pfam" id="PF11744">
    <property type="entry name" value="ALMT"/>
    <property type="match status" value="1"/>
</dbReference>
<organism evidence="9 10">
    <name type="scientific">Podila minutissima</name>
    <dbReference type="NCBI Taxonomy" id="64525"/>
    <lineage>
        <taxon>Eukaryota</taxon>
        <taxon>Fungi</taxon>
        <taxon>Fungi incertae sedis</taxon>
        <taxon>Mucoromycota</taxon>
        <taxon>Mortierellomycotina</taxon>
        <taxon>Mortierellomycetes</taxon>
        <taxon>Mortierellales</taxon>
        <taxon>Mortierellaceae</taxon>
        <taxon>Podila</taxon>
    </lineage>
</organism>
<feature type="region of interest" description="Disordered" evidence="6">
    <location>
        <begin position="1089"/>
        <end position="1124"/>
    </location>
</feature>
<dbReference type="InterPro" id="IPR052430">
    <property type="entry name" value="IVT-Associated"/>
</dbReference>
<keyword evidence="8" id="KW-0732">Signal</keyword>
<evidence type="ECO:0000256" key="5">
    <source>
        <dbReference type="SAM" id="Coils"/>
    </source>
</evidence>
<accession>A0A9P5STZ7</accession>
<feature type="coiled-coil region" evidence="5">
    <location>
        <begin position="754"/>
        <end position="781"/>
    </location>
</feature>
<comment type="subcellular location">
    <subcellularLocation>
        <location evidence="1">Membrane</location>
        <topology evidence="1">Multi-pass membrane protein</topology>
    </subcellularLocation>
</comment>
<proteinExistence type="predicted"/>
<feature type="region of interest" description="Disordered" evidence="6">
    <location>
        <begin position="214"/>
        <end position="261"/>
    </location>
</feature>
<feature type="region of interest" description="Disordered" evidence="6">
    <location>
        <begin position="1037"/>
        <end position="1072"/>
    </location>
</feature>
<feature type="transmembrane region" description="Helical" evidence="7">
    <location>
        <begin position="1282"/>
        <end position="1300"/>
    </location>
</feature>
<feature type="region of interest" description="Disordered" evidence="6">
    <location>
        <begin position="400"/>
        <end position="437"/>
    </location>
</feature>
<evidence type="ECO:0000256" key="4">
    <source>
        <dbReference type="ARBA" id="ARBA00023136"/>
    </source>
</evidence>
<feature type="compositionally biased region" description="Basic and acidic residues" evidence="6">
    <location>
        <begin position="794"/>
        <end position="813"/>
    </location>
</feature>
<keyword evidence="4 7" id="KW-0472">Membrane</keyword>
<keyword evidence="5" id="KW-0175">Coiled coil</keyword>
<evidence type="ECO:0000256" key="7">
    <source>
        <dbReference type="SAM" id="Phobius"/>
    </source>
</evidence>
<feature type="region of interest" description="Disordered" evidence="6">
    <location>
        <begin position="827"/>
        <end position="998"/>
    </location>
</feature>
<evidence type="ECO:0000256" key="6">
    <source>
        <dbReference type="SAM" id="MobiDB-lite"/>
    </source>
</evidence>
<feature type="region of interest" description="Disordered" evidence="6">
    <location>
        <begin position="142"/>
        <end position="199"/>
    </location>
</feature>
<dbReference type="GO" id="GO:0016020">
    <property type="term" value="C:membrane"/>
    <property type="evidence" value="ECO:0007669"/>
    <property type="project" value="UniProtKB-SubCell"/>
</dbReference>
<feature type="compositionally biased region" description="Polar residues" evidence="6">
    <location>
        <begin position="1041"/>
        <end position="1050"/>
    </location>
</feature>
<comment type="caution">
    <text evidence="9">The sequence shown here is derived from an EMBL/GenBank/DDBJ whole genome shotgun (WGS) entry which is preliminary data.</text>
</comment>
<keyword evidence="3 7" id="KW-1133">Transmembrane helix</keyword>
<evidence type="ECO:0000256" key="2">
    <source>
        <dbReference type="ARBA" id="ARBA00022692"/>
    </source>
</evidence>
<dbReference type="GO" id="GO:0015743">
    <property type="term" value="P:malate transport"/>
    <property type="evidence" value="ECO:0007669"/>
    <property type="project" value="InterPro"/>
</dbReference>
<feature type="region of interest" description="Disordered" evidence="6">
    <location>
        <begin position="509"/>
        <end position="556"/>
    </location>
</feature>
<dbReference type="PANTHER" id="PTHR47804">
    <property type="entry name" value="60S RIBOSOMAL PROTEIN L19"/>
    <property type="match status" value="1"/>
</dbReference>
<feature type="compositionally biased region" description="Polar residues" evidence="6">
    <location>
        <begin position="1591"/>
        <end position="1630"/>
    </location>
</feature>
<protein>
    <submittedName>
        <fullName evidence="9">Uncharacterized protein</fullName>
    </submittedName>
</protein>
<feature type="transmembrane region" description="Helical" evidence="7">
    <location>
        <begin position="1479"/>
        <end position="1496"/>
    </location>
</feature>
<feature type="compositionally biased region" description="Basic and acidic residues" evidence="6">
    <location>
        <begin position="829"/>
        <end position="840"/>
    </location>
</feature>
<name>A0A9P5STZ7_9FUNG</name>
<feature type="signal peptide" evidence="8">
    <location>
        <begin position="1"/>
        <end position="20"/>
    </location>
</feature>
<feature type="region of interest" description="Disordered" evidence="6">
    <location>
        <begin position="1591"/>
        <end position="1639"/>
    </location>
</feature>
<feature type="transmembrane region" description="Helical" evidence="7">
    <location>
        <begin position="1337"/>
        <end position="1358"/>
    </location>
</feature>
<dbReference type="Proteomes" id="UP000696485">
    <property type="component" value="Unassembled WGS sequence"/>
</dbReference>
<evidence type="ECO:0000256" key="8">
    <source>
        <dbReference type="SAM" id="SignalP"/>
    </source>
</evidence>
<feature type="compositionally biased region" description="Polar residues" evidence="6">
    <location>
        <begin position="1063"/>
        <end position="1072"/>
    </location>
</feature>
<feature type="transmembrane region" description="Helical" evidence="7">
    <location>
        <begin position="1206"/>
        <end position="1225"/>
    </location>
</feature>
<feature type="compositionally biased region" description="Polar residues" evidence="6">
    <location>
        <begin position="1089"/>
        <end position="1100"/>
    </location>
</feature>
<sequence length="1860" mass="206685">MMGVCITLLVSIICWPETASEGLGRALNESMDTSRALLNLSTRSFLLNHKTIALPKSVLEKAQAEVREAQKKLYNAYQEARYEVTYSMRNPADYKEVRAVISVLMRHLASMSVVVQNEKLLMLGHPDRDDTDLLSQHEESITSLINDDVGSDRDNQEDSDSEDKEGAFANEGQARRHSRMFSRSGGSGERLQQRSRADEVRRVRQLFLRAEKSTEEIMKARRQQAQQSASQLDRRGSMSAPSSPSGSHDRSAGSPNYLNGRRRSRLSLGAIFDRNNNSEGALEESINEERNYNTTRSLKSLFSAKSGTKFKSDHSSFRAGIQSTGVKADKGKGVRRNRSEGSLFGGSSAMAEFTSEVGPSNHSVPGYLAIPTEDKQYAPSVGRSLTEHQVQEAAMALRHQKRKQLKLEKNRAERAAKAEKTKAEKQEQADAEAAARAVPPKEVAFGDRKLFMSFLNIVRDPIQRLSDSCSRVMATMERELASGLNVESDRIERIKRRNAARAAVVRNVEAAAKSNSSKVSSRKGSMPPNDTSTEPAVAPTADPLQSTGGAHAPDDSWSHLRVKMGIKKPMPTQEEIEYAEALKAALDKGMRTTSGPRADTIHPRKLHRDPTRIATAGFDEDDNDLLMLPQGMSSVQYMLQELEQFDKAESTGLQEFVESHPTLEAGPREEIFLIFFFLFALREIAHELLRLGKYIEELEDREWKQMQEENRKKRKKRLWWPKVIGNFWRWISWGSFSQMKASEGYTSAVMASTKNMEQRELRSVQQERERVEAKAKTARLAAELAARAAAKAAAQKEKEYQRRRENEVRDPPPLRRSVTMSAVFHRGHDHQQRDVGERSHIQHPTMPPPASTHGVLRNWEPTRPPPNSNEGVRVERHPLSPDLDPPLASTHGILRNWEPARPPPNSSEGTRVGRHPLSPDLDPPLASTHDIPRIWEPARPPPNSNEGTRVGRHPLSPDLDLPPVSTHGILRNWEPARPPPNSNEGTRVGRHPLSPDLDPIQASAEVTERQLNSNYNTSNRAQQFTVVEIPGYDDLHHRGSVSHSRYSTAVSPKVPVIRRQDTAPPQASRQPQFAATLVTRELDTLPNSALAHTSDTSGSPFSLLPRSDGPPSVEGCDTEGEGISTAHTRRKDFFATFGRKHESKKPSDDFNLPALEKEHTVHQAIKEAETAEPLQRTLFINIPKPKSWRYRLWEGLQPFKSDEVKFGLKMAAALTFIGLWSWLDWDNRYLASDRGQWAMMTVMAVLSPTVGATFSVCAMRIIGTLIGSSWALLTYLAYPMNPYVILAMMTILAFTVAFLMLESKHPLMGVIMMLSYSSVTFISYLDDTDETIVHLFYKQAVTVIEGILIAVVMNSLLWPTLARRELRKEIAILIGRQGALFAELINNESQNANDPDRLAFQYVEHQLQTKLIKISQLLELSASEPRLKEKFPMKLYKQIVQCCQNILDRMVSMRMAAQLLSPEVRDLVTGPMNYYRRDMVGALLLYFSVLSSSLASKTPLPPYLPSARVARLKVIYNVRMAIAEHQAVTSQNHYTYIYYYAFSSALEEVIEELELLAILIKPIVGITLVTSGDPYAYGFQGNQINDQPEQYRMPQQTHHQQGPKTNGSGLVEPSTSMSEFSGANSGNRASGLNLGPGTLPPPRILIRQTTRDVHPDLILEHGGRQGGVIPPTALYPQTGTTSTEPFPLPSDKALAGSMGYIPGLDPTQKPFSTEMGSPSQKSRKLTMALPAPVISPFPITVPASPVIVMDESLLDSRHGQRFKDAILVAQEASGQQVIEVSTPVLQAAAAAVGHAPEMDIGSLQTRLSAGSPLISGNVLPSGTFSSLTGEDRRGCGSGWHKTRHRASIASGFTPASISTT</sequence>
<feature type="compositionally biased region" description="Basic and acidic residues" evidence="6">
    <location>
        <begin position="405"/>
        <end position="428"/>
    </location>
</feature>
<dbReference type="InterPro" id="IPR020966">
    <property type="entry name" value="ALMT"/>
</dbReference>
<keyword evidence="2 7" id="KW-0812">Transmembrane</keyword>
<evidence type="ECO:0000256" key="1">
    <source>
        <dbReference type="ARBA" id="ARBA00004141"/>
    </source>
</evidence>